<dbReference type="Gene3D" id="1.20.1250.20">
    <property type="entry name" value="MFS general substrate transporter like domains"/>
    <property type="match status" value="1"/>
</dbReference>
<feature type="transmembrane region" description="Helical" evidence="7">
    <location>
        <begin position="316"/>
        <end position="338"/>
    </location>
</feature>
<dbReference type="RefSeq" id="WP_169466308.1">
    <property type="nucleotide sequence ID" value="NZ_JABBGG010000006.1"/>
</dbReference>
<keyword evidence="5 7" id="KW-1133">Transmembrane helix</keyword>
<comment type="caution">
    <text evidence="8">The sequence shown here is derived from an EMBL/GenBank/DDBJ whole genome shotgun (WGS) entry which is preliminary data.</text>
</comment>
<dbReference type="InterPro" id="IPR011701">
    <property type="entry name" value="MFS"/>
</dbReference>
<dbReference type="NCBIfam" id="NF008397">
    <property type="entry name" value="PRK11195.1"/>
    <property type="match status" value="1"/>
</dbReference>
<feature type="transmembrane region" description="Helical" evidence="7">
    <location>
        <begin position="359"/>
        <end position="376"/>
    </location>
</feature>
<dbReference type="Pfam" id="PF07690">
    <property type="entry name" value="MFS_1"/>
    <property type="match status" value="1"/>
</dbReference>
<feature type="transmembrane region" description="Helical" evidence="7">
    <location>
        <begin position="174"/>
        <end position="193"/>
    </location>
</feature>
<dbReference type="SUPFAM" id="SSF103473">
    <property type="entry name" value="MFS general substrate transporter"/>
    <property type="match status" value="1"/>
</dbReference>
<feature type="transmembrane region" description="Helical" evidence="7">
    <location>
        <begin position="42"/>
        <end position="62"/>
    </location>
</feature>
<evidence type="ECO:0000256" key="4">
    <source>
        <dbReference type="ARBA" id="ARBA00022692"/>
    </source>
</evidence>
<feature type="transmembrane region" description="Helical" evidence="7">
    <location>
        <begin position="93"/>
        <end position="112"/>
    </location>
</feature>
<reference evidence="8 9" key="1">
    <citation type="submission" date="2020-04" db="EMBL/GenBank/DDBJ databases">
        <title>Massilia sp. RP-1-19 isolated from soil.</title>
        <authorList>
            <person name="Dahal R.H."/>
        </authorList>
    </citation>
    <scope>NUCLEOTIDE SEQUENCE [LARGE SCALE GENOMIC DNA]</scope>
    <source>
        <strain evidence="8 9">RP-1-19</strain>
    </source>
</reference>
<protein>
    <submittedName>
        <fullName evidence="8">Lysophospholipid transporter LplT</fullName>
    </submittedName>
</protein>
<dbReference type="Proteomes" id="UP000583752">
    <property type="component" value="Unassembled WGS sequence"/>
</dbReference>
<comment type="subcellular location">
    <subcellularLocation>
        <location evidence="1">Cell membrane</location>
        <topology evidence="1">Multi-pass membrane protein</topology>
    </subcellularLocation>
</comment>
<keyword evidence="6 7" id="KW-0472">Membrane</keyword>
<dbReference type="PANTHER" id="PTHR43266:SF2">
    <property type="entry name" value="MAJOR FACILITATOR SUPERFAMILY (MFS) PROFILE DOMAIN-CONTAINING PROTEIN"/>
    <property type="match status" value="1"/>
</dbReference>
<keyword evidence="4 7" id="KW-0812">Transmembrane</keyword>
<name>A0A848HQ41_9BURK</name>
<evidence type="ECO:0000313" key="8">
    <source>
        <dbReference type="EMBL" id="NML61911.1"/>
    </source>
</evidence>
<organism evidence="8 9">
    <name type="scientific">Massilia polaris</name>
    <dbReference type="NCBI Taxonomy" id="2728846"/>
    <lineage>
        <taxon>Bacteria</taxon>
        <taxon>Pseudomonadati</taxon>
        <taxon>Pseudomonadota</taxon>
        <taxon>Betaproteobacteria</taxon>
        <taxon>Burkholderiales</taxon>
        <taxon>Oxalobacteraceae</taxon>
        <taxon>Telluria group</taxon>
        <taxon>Massilia</taxon>
    </lineage>
</organism>
<keyword evidence="9" id="KW-1185">Reference proteome</keyword>
<evidence type="ECO:0000256" key="6">
    <source>
        <dbReference type="ARBA" id="ARBA00023136"/>
    </source>
</evidence>
<dbReference type="PANTHER" id="PTHR43266">
    <property type="entry name" value="MACROLIDE-EFFLUX PROTEIN"/>
    <property type="match status" value="1"/>
</dbReference>
<dbReference type="EMBL" id="JABBGG010000006">
    <property type="protein sequence ID" value="NML61911.1"/>
    <property type="molecule type" value="Genomic_DNA"/>
</dbReference>
<dbReference type="GO" id="GO:0022857">
    <property type="term" value="F:transmembrane transporter activity"/>
    <property type="evidence" value="ECO:0007669"/>
    <property type="project" value="InterPro"/>
</dbReference>
<dbReference type="InterPro" id="IPR036259">
    <property type="entry name" value="MFS_trans_sf"/>
</dbReference>
<keyword evidence="2" id="KW-0813">Transport</keyword>
<dbReference type="GO" id="GO:0005886">
    <property type="term" value="C:plasma membrane"/>
    <property type="evidence" value="ECO:0007669"/>
    <property type="project" value="UniProtKB-SubCell"/>
</dbReference>
<feature type="transmembrane region" description="Helical" evidence="7">
    <location>
        <begin position="69"/>
        <end position="87"/>
    </location>
</feature>
<accession>A0A848HQ41</accession>
<feature type="transmembrane region" description="Helical" evidence="7">
    <location>
        <begin position="132"/>
        <end position="154"/>
    </location>
</feature>
<evidence type="ECO:0000256" key="1">
    <source>
        <dbReference type="ARBA" id="ARBA00004651"/>
    </source>
</evidence>
<feature type="transmembrane region" description="Helical" evidence="7">
    <location>
        <begin position="263"/>
        <end position="281"/>
    </location>
</feature>
<keyword evidence="3" id="KW-1003">Cell membrane</keyword>
<feature type="transmembrane region" description="Helical" evidence="7">
    <location>
        <begin position="229"/>
        <end position="251"/>
    </location>
</feature>
<sequence>MNRGFYTIMAAQFFSSLADNALLFVAIDLLISMNAPASLTPLLKLSFVLFYVLLAAFVGAFADSMPKGRVMFIANLIKIFGCALMVFQLHPLLSYAVVGFGAAVYSPAKYGILTELLPPEKLVEANGWIEGLTVMSIILGTVMGGALVSTHGSALLLGFDLPFINTGIDSTTEAALAVVVFVYILATLFNLRIPDTGAVYAHQERNPAKLIAEFAICCGLLWKDKLGQISLAVTTLFWGAGATLQFIVLKWAEKSLDMPLDKATTLIGVVALGVALGAAASAKMIPLKKSLTVIPLGIAMGVVVMCMPMVQSVVLAYPLLMLIGVLSGFFVVPMNALLQHRGHVLMSAGHSIAVQNFNENLSILTMLAIYAVMITLNLDLNIIIVLFGVSVAGIMYLIKKRHALNQKEHDSLALIGEHKH</sequence>
<evidence type="ECO:0000256" key="3">
    <source>
        <dbReference type="ARBA" id="ARBA00022475"/>
    </source>
</evidence>
<gene>
    <name evidence="8" type="primary">lplT</name>
    <name evidence="8" type="ORF">HHL21_12645</name>
</gene>
<evidence type="ECO:0000313" key="9">
    <source>
        <dbReference type="Proteomes" id="UP000583752"/>
    </source>
</evidence>
<dbReference type="AlphaFoldDB" id="A0A848HQ41"/>
<evidence type="ECO:0000256" key="7">
    <source>
        <dbReference type="SAM" id="Phobius"/>
    </source>
</evidence>
<feature type="transmembrane region" description="Helical" evidence="7">
    <location>
        <begin position="382"/>
        <end position="398"/>
    </location>
</feature>
<feature type="transmembrane region" description="Helical" evidence="7">
    <location>
        <begin position="293"/>
        <end position="310"/>
    </location>
</feature>
<evidence type="ECO:0000256" key="5">
    <source>
        <dbReference type="ARBA" id="ARBA00022989"/>
    </source>
</evidence>
<proteinExistence type="predicted"/>
<evidence type="ECO:0000256" key="2">
    <source>
        <dbReference type="ARBA" id="ARBA00022448"/>
    </source>
</evidence>